<feature type="compositionally biased region" description="Basic residues" evidence="5">
    <location>
        <begin position="147"/>
        <end position="162"/>
    </location>
</feature>
<dbReference type="OrthoDB" id="295274at2759"/>
<evidence type="ECO:0000313" key="7">
    <source>
        <dbReference type="EMBL" id="KAH6874605.1"/>
    </source>
</evidence>
<evidence type="ECO:0000256" key="4">
    <source>
        <dbReference type="ARBA" id="ARBA00023242"/>
    </source>
</evidence>
<gene>
    <name evidence="7" type="ORF">B0T10DRAFT_552816</name>
</gene>
<dbReference type="PANTHER" id="PTHR19304">
    <property type="entry name" value="CYCLIC-AMP RESPONSE ELEMENT BINDING PROTEIN"/>
    <property type="match status" value="1"/>
</dbReference>
<evidence type="ECO:0000259" key="6">
    <source>
        <dbReference type="PROSITE" id="PS50217"/>
    </source>
</evidence>
<name>A0A9P9ALH9_9HYPO</name>
<evidence type="ECO:0000256" key="5">
    <source>
        <dbReference type="SAM" id="MobiDB-lite"/>
    </source>
</evidence>
<dbReference type="Pfam" id="PF00170">
    <property type="entry name" value="bZIP_1"/>
    <property type="match status" value="1"/>
</dbReference>
<protein>
    <recommendedName>
        <fullName evidence="6">BZIP domain-containing protein</fullName>
    </recommendedName>
</protein>
<keyword evidence="3" id="KW-0804">Transcription</keyword>
<comment type="subcellular location">
    <subcellularLocation>
        <location evidence="1">Nucleus</location>
    </subcellularLocation>
</comment>
<dbReference type="PROSITE" id="PS50217">
    <property type="entry name" value="BZIP"/>
    <property type="match status" value="1"/>
</dbReference>
<sequence length="380" mass="42058">MATFINPYPLAAEYFPFVTCFDGTELTPSSSGCLTIPPPYRMSTDSPTSQGNMAFQPAMNQVANASFFGTISTSPMSTQADFCFPPCSPQQVAQAKMPGDPEPLQAVSLTVEGERKPPCRPQNPMKPQKVSAKLEDNVSEPIADRSKRQKHGRKPKLSRKASSKAPTLEDYDGEAQPGDPRRRRILERNKIAAMKCRLRKRGEASALASREQAMEDQNRDLSSILNQLAAEIYHLKTQLLHHTDCDCILIQKYIAHEARKSVDRLPPYPSPFQPNMAPLTRYQRGSSGSIVSVANSHDIFTPEMESVPPTCTDPPQQYSSSPEVGVDTFNVVSETIQTEPIPVSFQPISSIPSMHEDYYKGTCIGMGVQPQSWDDIFWGS</sequence>
<dbReference type="PROSITE" id="PS00036">
    <property type="entry name" value="BZIP_BASIC"/>
    <property type="match status" value="1"/>
</dbReference>
<dbReference type="InterPro" id="IPR004827">
    <property type="entry name" value="bZIP"/>
</dbReference>
<keyword evidence="4" id="KW-0539">Nucleus</keyword>
<dbReference type="InterPro" id="IPR051027">
    <property type="entry name" value="bZIP_transcription_factors"/>
</dbReference>
<dbReference type="Proteomes" id="UP000777438">
    <property type="component" value="Unassembled WGS sequence"/>
</dbReference>
<dbReference type="SUPFAM" id="SSF57959">
    <property type="entry name" value="Leucine zipper domain"/>
    <property type="match status" value="1"/>
</dbReference>
<organism evidence="7 8">
    <name type="scientific">Thelonectria olida</name>
    <dbReference type="NCBI Taxonomy" id="1576542"/>
    <lineage>
        <taxon>Eukaryota</taxon>
        <taxon>Fungi</taxon>
        <taxon>Dikarya</taxon>
        <taxon>Ascomycota</taxon>
        <taxon>Pezizomycotina</taxon>
        <taxon>Sordariomycetes</taxon>
        <taxon>Hypocreomycetidae</taxon>
        <taxon>Hypocreales</taxon>
        <taxon>Nectriaceae</taxon>
        <taxon>Thelonectria</taxon>
    </lineage>
</organism>
<dbReference type="Gene3D" id="1.20.5.170">
    <property type="match status" value="1"/>
</dbReference>
<evidence type="ECO:0000313" key="8">
    <source>
        <dbReference type="Proteomes" id="UP000777438"/>
    </source>
</evidence>
<comment type="caution">
    <text evidence="7">The sequence shown here is derived from an EMBL/GenBank/DDBJ whole genome shotgun (WGS) entry which is preliminary data.</text>
</comment>
<dbReference type="InterPro" id="IPR046347">
    <property type="entry name" value="bZIP_sf"/>
</dbReference>
<proteinExistence type="predicted"/>
<reference evidence="7 8" key="1">
    <citation type="journal article" date="2021" name="Nat. Commun.">
        <title>Genetic determinants of endophytism in the Arabidopsis root mycobiome.</title>
        <authorList>
            <person name="Mesny F."/>
            <person name="Miyauchi S."/>
            <person name="Thiergart T."/>
            <person name="Pickel B."/>
            <person name="Atanasova L."/>
            <person name="Karlsson M."/>
            <person name="Huettel B."/>
            <person name="Barry K.W."/>
            <person name="Haridas S."/>
            <person name="Chen C."/>
            <person name="Bauer D."/>
            <person name="Andreopoulos W."/>
            <person name="Pangilinan J."/>
            <person name="LaButti K."/>
            <person name="Riley R."/>
            <person name="Lipzen A."/>
            <person name="Clum A."/>
            <person name="Drula E."/>
            <person name="Henrissat B."/>
            <person name="Kohler A."/>
            <person name="Grigoriev I.V."/>
            <person name="Martin F.M."/>
            <person name="Hacquard S."/>
        </authorList>
    </citation>
    <scope>NUCLEOTIDE SEQUENCE [LARGE SCALE GENOMIC DNA]</scope>
    <source>
        <strain evidence="7 8">MPI-CAGE-CH-0241</strain>
    </source>
</reference>
<dbReference type="AlphaFoldDB" id="A0A9P9ALH9"/>
<feature type="compositionally biased region" description="Basic and acidic residues" evidence="5">
    <location>
        <begin position="132"/>
        <end position="146"/>
    </location>
</feature>
<dbReference type="CDD" id="cd14687">
    <property type="entry name" value="bZIP_ATF2"/>
    <property type="match status" value="1"/>
</dbReference>
<accession>A0A9P9ALH9</accession>
<evidence type="ECO:0000256" key="2">
    <source>
        <dbReference type="ARBA" id="ARBA00023015"/>
    </source>
</evidence>
<dbReference type="GO" id="GO:0003700">
    <property type="term" value="F:DNA-binding transcription factor activity"/>
    <property type="evidence" value="ECO:0007669"/>
    <property type="project" value="InterPro"/>
</dbReference>
<dbReference type="EMBL" id="JAGPYM010000038">
    <property type="protein sequence ID" value="KAH6874605.1"/>
    <property type="molecule type" value="Genomic_DNA"/>
</dbReference>
<feature type="region of interest" description="Disordered" evidence="5">
    <location>
        <begin position="113"/>
        <end position="184"/>
    </location>
</feature>
<feature type="domain" description="BZIP" evidence="6">
    <location>
        <begin position="179"/>
        <end position="242"/>
    </location>
</feature>
<evidence type="ECO:0000256" key="1">
    <source>
        <dbReference type="ARBA" id="ARBA00004123"/>
    </source>
</evidence>
<dbReference type="SMART" id="SM00338">
    <property type="entry name" value="BRLZ"/>
    <property type="match status" value="1"/>
</dbReference>
<evidence type="ECO:0000256" key="3">
    <source>
        <dbReference type="ARBA" id="ARBA00023163"/>
    </source>
</evidence>
<keyword evidence="8" id="KW-1185">Reference proteome</keyword>
<keyword evidence="2" id="KW-0805">Transcription regulation</keyword>
<dbReference type="GO" id="GO:0005634">
    <property type="term" value="C:nucleus"/>
    <property type="evidence" value="ECO:0007669"/>
    <property type="project" value="UniProtKB-SubCell"/>
</dbReference>